<dbReference type="InterPro" id="IPR028098">
    <property type="entry name" value="Glyco_trans_4-like_N"/>
</dbReference>
<dbReference type="Gene3D" id="3.40.50.2000">
    <property type="entry name" value="Glycogen Phosphorylase B"/>
    <property type="match status" value="2"/>
</dbReference>
<dbReference type="GO" id="GO:0016757">
    <property type="term" value="F:glycosyltransferase activity"/>
    <property type="evidence" value="ECO:0007669"/>
    <property type="project" value="InterPro"/>
</dbReference>
<evidence type="ECO:0000259" key="3">
    <source>
        <dbReference type="Pfam" id="PF13439"/>
    </source>
</evidence>
<dbReference type="PANTHER" id="PTHR46401:SF2">
    <property type="entry name" value="GLYCOSYLTRANSFERASE WBBK-RELATED"/>
    <property type="match status" value="1"/>
</dbReference>
<proteinExistence type="predicted"/>
<reference evidence="4 5" key="1">
    <citation type="journal article" date="2016" name="Nat. Commun.">
        <title>Thousands of microbial genomes shed light on interconnected biogeochemical processes in an aquifer system.</title>
        <authorList>
            <person name="Anantharaman K."/>
            <person name="Brown C.T."/>
            <person name="Hug L.A."/>
            <person name="Sharon I."/>
            <person name="Castelle C.J."/>
            <person name="Probst A.J."/>
            <person name="Thomas B.C."/>
            <person name="Singh A."/>
            <person name="Wilkins M.J."/>
            <person name="Karaoz U."/>
            <person name="Brodie E.L."/>
            <person name="Williams K.H."/>
            <person name="Hubbard S.S."/>
            <person name="Banfield J.F."/>
        </authorList>
    </citation>
    <scope>NUCLEOTIDE SEQUENCE [LARGE SCALE GENOMIC DNA]</scope>
</reference>
<dbReference type="Pfam" id="PF13439">
    <property type="entry name" value="Glyco_transf_4"/>
    <property type="match status" value="1"/>
</dbReference>
<dbReference type="EMBL" id="MGHD01000022">
    <property type="protein sequence ID" value="OGM59296.1"/>
    <property type="molecule type" value="Genomic_DNA"/>
</dbReference>
<keyword evidence="1" id="KW-0808">Transferase</keyword>
<sequence length="391" mass="45712">MKILIDARLYGLEHSGIGRYLINLIKEISKIDEENNYILLLRKKYFQVKSDRFLNKDLLKLPKNWKKVLADFRHYSFQEQIYLPKILRAENPDLVHFPHFNIPFFCKERFVVTIHDITMHKQGISATNLPTLFYLFKRLPYKLIFRKAVKDSVKIITPSKSVKKELVENFNLNKDKVVQIYEGYDPTYLKAKTGKKFDYELKGDYFIYTGNAYPHKNLKRVIKAVSNLNEKFVKRASFVIVGSKDIFSKRIEKWVREENAGKFVRFLGFVSDEELVSLYQNSIGFIYPSLSEGFGLQGLEAMAAGTLVLASNIPTFKEVYKGNALYFNPNDFYSIEGAMKDALGMEKGKRIELIKKSQKFIKKYSWEKMAKQTLDIYNVLSDYPRPVRTQI</sequence>
<dbReference type="STRING" id="1802517.A2892_05540"/>
<protein>
    <recommendedName>
        <fullName evidence="6">Glycosyl transferase family 1 domain-containing protein</fullName>
    </recommendedName>
</protein>
<dbReference type="InterPro" id="IPR001296">
    <property type="entry name" value="Glyco_trans_1"/>
</dbReference>
<accession>A0A1F8B5J1</accession>
<feature type="domain" description="Glycosyltransferase subfamily 4-like N-terminal" evidence="3">
    <location>
        <begin position="59"/>
        <end position="187"/>
    </location>
</feature>
<name>A0A1F8B5J1_9BACT</name>
<comment type="caution">
    <text evidence="4">The sequence shown here is derived from an EMBL/GenBank/DDBJ whole genome shotgun (WGS) entry which is preliminary data.</text>
</comment>
<dbReference type="Pfam" id="PF00534">
    <property type="entry name" value="Glycos_transf_1"/>
    <property type="match status" value="1"/>
</dbReference>
<dbReference type="Proteomes" id="UP000176404">
    <property type="component" value="Unassembled WGS sequence"/>
</dbReference>
<gene>
    <name evidence="4" type="ORF">A2892_05540</name>
</gene>
<dbReference type="SUPFAM" id="SSF53756">
    <property type="entry name" value="UDP-Glycosyltransferase/glycogen phosphorylase"/>
    <property type="match status" value="1"/>
</dbReference>
<organism evidence="4 5">
    <name type="scientific">Candidatus Woesebacteria bacterium RIFCSPLOWO2_01_FULL_39_10b</name>
    <dbReference type="NCBI Taxonomy" id="1802517"/>
    <lineage>
        <taxon>Bacteria</taxon>
        <taxon>Candidatus Woeseibacteriota</taxon>
    </lineage>
</organism>
<dbReference type="PANTHER" id="PTHR46401">
    <property type="entry name" value="GLYCOSYLTRANSFERASE WBBK-RELATED"/>
    <property type="match status" value="1"/>
</dbReference>
<dbReference type="CDD" id="cd03809">
    <property type="entry name" value="GT4_MtfB-like"/>
    <property type="match status" value="1"/>
</dbReference>
<evidence type="ECO:0008006" key="6">
    <source>
        <dbReference type="Google" id="ProtNLM"/>
    </source>
</evidence>
<evidence type="ECO:0000256" key="1">
    <source>
        <dbReference type="ARBA" id="ARBA00022679"/>
    </source>
</evidence>
<feature type="domain" description="Glycosyl transferase family 1" evidence="2">
    <location>
        <begin position="202"/>
        <end position="358"/>
    </location>
</feature>
<dbReference type="GO" id="GO:0009103">
    <property type="term" value="P:lipopolysaccharide biosynthetic process"/>
    <property type="evidence" value="ECO:0007669"/>
    <property type="project" value="TreeGrafter"/>
</dbReference>
<evidence type="ECO:0000259" key="2">
    <source>
        <dbReference type="Pfam" id="PF00534"/>
    </source>
</evidence>
<dbReference type="AlphaFoldDB" id="A0A1F8B5J1"/>
<evidence type="ECO:0000313" key="4">
    <source>
        <dbReference type="EMBL" id="OGM59296.1"/>
    </source>
</evidence>
<evidence type="ECO:0000313" key="5">
    <source>
        <dbReference type="Proteomes" id="UP000176404"/>
    </source>
</evidence>